<organism evidence="3 4">
    <name type="scientific">Enterococcus villorum</name>
    <dbReference type="NCBI Taxonomy" id="112904"/>
    <lineage>
        <taxon>Bacteria</taxon>
        <taxon>Bacillati</taxon>
        <taxon>Bacillota</taxon>
        <taxon>Bacilli</taxon>
        <taxon>Lactobacillales</taxon>
        <taxon>Enterococcaceae</taxon>
        <taxon>Enterococcus</taxon>
    </lineage>
</organism>
<reference evidence="3 4" key="1">
    <citation type="journal article" date="2017" name="BMC Microbiol.">
        <title>Comparative genomics of Enterococcus spp. isolated from bovine feces.</title>
        <authorList>
            <person name="Beukers A.G."/>
            <person name="Zaheer R."/>
            <person name="Goji N."/>
            <person name="Amoako K.K."/>
            <person name="Chaves A.V."/>
            <person name="Ward M.P."/>
            <person name="McAllister T.A."/>
        </authorList>
    </citation>
    <scope>NUCLEOTIDE SEQUENCE [LARGE SCALE GENOMIC DNA]</scope>
    <source>
        <strain evidence="3 4">F1129D 143</strain>
    </source>
</reference>
<dbReference type="PANTHER" id="PTHR40448:SF1">
    <property type="entry name" value="TWO-COMPONENT SENSOR HISTIDINE KINASE"/>
    <property type="match status" value="1"/>
</dbReference>
<evidence type="ECO:0000256" key="1">
    <source>
        <dbReference type="SAM" id="Phobius"/>
    </source>
</evidence>
<dbReference type="Gene3D" id="3.30.565.10">
    <property type="entry name" value="Histidine kinase-like ATPase, C-terminal domain"/>
    <property type="match status" value="1"/>
</dbReference>
<feature type="transmembrane region" description="Helical" evidence="1">
    <location>
        <begin position="116"/>
        <end position="137"/>
    </location>
</feature>
<evidence type="ECO:0000313" key="3">
    <source>
        <dbReference type="EMBL" id="OQO71519.1"/>
    </source>
</evidence>
<feature type="transmembrane region" description="Helical" evidence="1">
    <location>
        <begin position="50"/>
        <end position="71"/>
    </location>
</feature>
<name>A0A1V8YFX2_9ENTE</name>
<dbReference type="STRING" id="112904.BH747_01420"/>
<feature type="transmembrane region" description="Helical" evidence="1">
    <location>
        <begin position="83"/>
        <end position="104"/>
    </location>
</feature>
<keyword evidence="1" id="KW-0472">Membrane</keyword>
<feature type="transmembrane region" description="Helical" evidence="1">
    <location>
        <begin position="181"/>
        <end position="201"/>
    </location>
</feature>
<dbReference type="InterPro" id="IPR032834">
    <property type="entry name" value="NatK-like_C"/>
</dbReference>
<dbReference type="AlphaFoldDB" id="A0A1V8YFX2"/>
<dbReference type="GO" id="GO:0042802">
    <property type="term" value="F:identical protein binding"/>
    <property type="evidence" value="ECO:0007669"/>
    <property type="project" value="TreeGrafter"/>
</dbReference>
<sequence>MSFVELGLSEYLLRMFVELFFFHAVFMFIYRVGSMKNQLGVMFLVIPFSFLGQIYVEGMAEVLGVIVYYLFLKKNTVNKNILLSALVFSATIPYLISTVISGFILTTPFLDNYSDFYYVILELLIEMCLLVGFIYFLKVIQFSSLLITYSSKFSFLLLSLNFCLIQLYLNLTEYFQLYEQLILGTLCLLFAQFFLLFLLFVREMKKQKKMFEEKFLREQLEHLKLYAGYLEKNQEKLRRFKHEYKNLLFSLREAALNNRADLVIEQIDLLSDYSENCFKSNSFHYSDIKNVKNEYLKSLLISKFHRMENENVHCHFECLAKVDTLSIKIFDLVRILGISIDNAIEEASQVNDSEVYMTIFQTKTQIEFIIENSTRTKKIDISKIKKCGYSTKIGHDGLGLSSIQDIKEKYSNIFIQYKSSQNKFIAQIIIVNE</sequence>
<dbReference type="OrthoDB" id="1652078at2"/>
<keyword evidence="1" id="KW-0812">Transmembrane</keyword>
<dbReference type="EMBL" id="MJEA01000001">
    <property type="protein sequence ID" value="OQO71519.1"/>
    <property type="molecule type" value="Genomic_DNA"/>
</dbReference>
<dbReference type="SUPFAM" id="SSF55874">
    <property type="entry name" value="ATPase domain of HSP90 chaperone/DNA topoisomerase II/histidine kinase"/>
    <property type="match status" value="1"/>
</dbReference>
<comment type="caution">
    <text evidence="3">The sequence shown here is derived from an EMBL/GenBank/DDBJ whole genome shotgun (WGS) entry which is preliminary data.</text>
</comment>
<protein>
    <recommendedName>
        <fullName evidence="2">Sensor histidine kinase NatK-like C-terminal domain-containing protein</fullName>
    </recommendedName>
</protein>
<keyword evidence="1" id="KW-1133">Transmembrane helix</keyword>
<dbReference type="Proteomes" id="UP000192477">
    <property type="component" value="Unassembled WGS sequence"/>
</dbReference>
<gene>
    <name evidence="3" type="ORF">BH747_01420</name>
</gene>
<feature type="transmembrane region" description="Helical" evidence="1">
    <location>
        <begin position="149"/>
        <end position="169"/>
    </location>
</feature>
<evidence type="ECO:0000259" key="2">
    <source>
        <dbReference type="Pfam" id="PF14501"/>
    </source>
</evidence>
<feature type="transmembrane region" description="Helical" evidence="1">
    <location>
        <begin position="12"/>
        <end position="30"/>
    </location>
</feature>
<evidence type="ECO:0000313" key="4">
    <source>
        <dbReference type="Proteomes" id="UP000192477"/>
    </source>
</evidence>
<dbReference type="Pfam" id="PF14501">
    <property type="entry name" value="HATPase_c_5"/>
    <property type="match status" value="1"/>
</dbReference>
<dbReference type="InterPro" id="IPR036890">
    <property type="entry name" value="HATPase_C_sf"/>
</dbReference>
<proteinExistence type="predicted"/>
<accession>A0A1V8YFX2</accession>
<feature type="domain" description="Sensor histidine kinase NatK-like C-terminal" evidence="2">
    <location>
        <begin position="328"/>
        <end position="430"/>
    </location>
</feature>
<dbReference type="PANTHER" id="PTHR40448">
    <property type="entry name" value="TWO-COMPONENT SENSOR HISTIDINE KINASE"/>
    <property type="match status" value="1"/>
</dbReference>